<evidence type="ECO:0000313" key="3">
    <source>
        <dbReference type="Proteomes" id="UP000749559"/>
    </source>
</evidence>
<dbReference type="InterPro" id="IPR036465">
    <property type="entry name" value="vWFA_dom_sf"/>
</dbReference>
<protein>
    <recommendedName>
        <fullName evidence="1">VWFA domain-containing protein</fullName>
    </recommendedName>
</protein>
<dbReference type="InterPro" id="IPR050525">
    <property type="entry name" value="ECM_Assembly_Org"/>
</dbReference>
<evidence type="ECO:0000313" key="2">
    <source>
        <dbReference type="EMBL" id="CAH1792491.1"/>
    </source>
</evidence>
<dbReference type="OrthoDB" id="10256829at2759"/>
<dbReference type="InterPro" id="IPR002035">
    <property type="entry name" value="VWF_A"/>
</dbReference>
<dbReference type="EMBL" id="CAIIXF020000008">
    <property type="protein sequence ID" value="CAH1792491.1"/>
    <property type="molecule type" value="Genomic_DNA"/>
</dbReference>
<evidence type="ECO:0000259" key="1">
    <source>
        <dbReference type="PROSITE" id="PS50234"/>
    </source>
</evidence>
<proteinExistence type="predicted"/>
<dbReference type="PANTHER" id="PTHR24020">
    <property type="entry name" value="COLLAGEN ALPHA"/>
    <property type="match status" value="1"/>
</dbReference>
<dbReference type="Gene3D" id="3.40.50.410">
    <property type="entry name" value="von Willebrand factor, type A domain"/>
    <property type="match status" value="2"/>
</dbReference>
<feature type="domain" description="VWFA" evidence="1">
    <location>
        <begin position="1"/>
        <end position="155"/>
    </location>
</feature>
<dbReference type="AlphaFoldDB" id="A0A8S4PHC4"/>
<gene>
    <name evidence="2" type="ORF">OFUS_LOCUS17449</name>
</gene>
<accession>A0A8S4PHC4</accession>
<name>A0A8S4PHC4_OWEFU</name>
<dbReference type="SUPFAM" id="SSF53300">
    <property type="entry name" value="vWA-like"/>
    <property type="match status" value="2"/>
</dbReference>
<dbReference type="Pfam" id="PF00092">
    <property type="entry name" value="VWA"/>
    <property type="match status" value="1"/>
</dbReference>
<reference evidence="2" key="1">
    <citation type="submission" date="2022-03" db="EMBL/GenBank/DDBJ databases">
        <authorList>
            <person name="Martin C."/>
        </authorList>
    </citation>
    <scope>NUCLEOTIDE SEQUENCE</scope>
</reference>
<keyword evidence="3" id="KW-1185">Reference proteome</keyword>
<comment type="caution">
    <text evidence="2">The sequence shown here is derived from an EMBL/GenBank/DDBJ whole genome shotgun (WGS) entry which is preliminary data.</text>
</comment>
<dbReference type="PROSITE" id="PS50234">
    <property type="entry name" value="VWFA"/>
    <property type="match status" value="1"/>
</dbReference>
<dbReference type="Proteomes" id="UP000749559">
    <property type="component" value="Unassembled WGS sequence"/>
</dbReference>
<dbReference type="PANTHER" id="PTHR24020:SF20">
    <property type="entry name" value="PH DOMAIN-CONTAINING PROTEIN"/>
    <property type="match status" value="1"/>
</dbReference>
<sequence>MLNFVNSFIDSFQIGPEKVQIAAITYSDLVHKEFYFNEFTGKAPLKERISAIKQKLGGTETALAIDFMRTKVFKHANGMRDDVPHIVIVITDGVSREPKDTKQAAKKAKAEGLMVYAVGVGLKINKNELEAIASDPSFVFEVDNFDALNEIKEVLAIKVCVKACGERRPADIVFLVDSYKSGDSYTKKSLDFVGNLSKQFEIGQDKIRVGLVQQCLIGGFPLSQGKSTIRKENSSSHFRFCFS</sequence>
<organism evidence="2 3">
    <name type="scientific">Owenia fusiformis</name>
    <name type="common">Polychaete worm</name>
    <dbReference type="NCBI Taxonomy" id="6347"/>
    <lineage>
        <taxon>Eukaryota</taxon>
        <taxon>Metazoa</taxon>
        <taxon>Spiralia</taxon>
        <taxon>Lophotrochozoa</taxon>
        <taxon>Annelida</taxon>
        <taxon>Polychaeta</taxon>
        <taxon>Sedentaria</taxon>
        <taxon>Canalipalpata</taxon>
        <taxon>Sabellida</taxon>
        <taxon>Oweniida</taxon>
        <taxon>Oweniidae</taxon>
        <taxon>Owenia</taxon>
    </lineage>
</organism>
<dbReference type="SMART" id="SM00327">
    <property type="entry name" value="VWA"/>
    <property type="match status" value="1"/>
</dbReference>